<evidence type="ECO:0000256" key="8">
    <source>
        <dbReference type="ARBA" id="ARBA00022723"/>
    </source>
</evidence>
<evidence type="ECO:0000256" key="10">
    <source>
        <dbReference type="ARBA" id="ARBA00023002"/>
    </source>
</evidence>
<feature type="binding site" evidence="15">
    <location>
        <position position="103"/>
    </location>
    <ligand>
        <name>Ca(2+)</name>
        <dbReference type="ChEBI" id="CHEBI:29108"/>
        <label>1</label>
    </ligand>
</feature>
<keyword evidence="11 15" id="KW-0408">Iron</keyword>
<dbReference type="CDD" id="cd00693">
    <property type="entry name" value="secretory_peroxidase"/>
    <property type="match status" value="1"/>
</dbReference>
<keyword evidence="21" id="KW-1185">Reference proteome</keyword>
<name>A0A2P5G0M4_TREOI</name>
<dbReference type="PRINTS" id="PR00458">
    <property type="entry name" value="PEROXIDASE"/>
</dbReference>
<evidence type="ECO:0000259" key="19">
    <source>
        <dbReference type="PROSITE" id="PS50873"/>
    </source>
</evidence>
<feature type="binding site" description="axial binding residue" evidence="15">
    <location>
        <position position="205"/>
    </location>
    <ligand>
        <name>heme b</name>
        <dbReference type="ChEBI" id="CHEBI:60344"/>
    </ligand>
    <ligandPart>
        <name>Fe</name>
        <dbReference type="ChEBI" id="CHEBI:18248"/>
    </ligandPart>
</feature>
<comment type="cofactor">
    <cofactor evidence="15 18">
        <name>Ca(2+)</name>
        <dbReference type="ChEBI" id="CHEBI:29108"/>
    </cofactor>
    <text evidence="15 18">Binds 2 calcium ions per subunit.</text>
</comment>
<dbReference type="GO" id="GO:0042744">
    <property type="term" value="P:hydrogen peroxide catabolic process"/>
    <property type="evidence" value="ECO:0007669"/>
    <property type="project" value="UniProtKB-KW"/>
</dbReference>
<comment type="similarity">
    <text evidence="18">Belongs to the peroxidase family. Classical plant (class III) peroxidase subfamily.</text>
</comment>
<evidence type="ECO:0000256" key="13">
    <source>
        <dbReference type="ARBA" id="ARBA00023324"/>
    </source>
</evidence>
<protein>
    <recommendedName>
        <fullName evidence="4 18">Peroxidase</fullName>
        <ecNumber evidence="4 18">1.11.1.7</ecNumber>
    </recommendedName>
</protein>
<feature type="binding site" evidence="15">
    <location>
        <position position="85"/>
    </location>
    <ligand>
        <name>Ca(2+)</name>
        <dbReference type="ChEBI" id="CHEBI:29108"/>
        <label>1</label>
    </ligand>
</feature>
<evidence type="ECO:0000256" key="6">
    <source>
        <dbReference type="ARBA" id="ARBA00022559"/>
    </source>
</evidence>
<dbReference type="Pfam" id="PF00141">
    <property type="entry name" value="peroxidase"/>
    <property type="match status" value="1"/>
</dbReference>
<dbReference type="FunCoup" id="A0A2P5G0M4">
    <property type="interactions" value="312"/>
</dbReference>
<keyword evidence="12 17" id="KW-1015">Disulfide bond</keyword>
<comment type="similarity">
    <text evidence="3">Belongs to the peroxidase family. Ascorbate peroxidase subfamily.</text>
</comment>
<evidence type="ECO:0000256" key="17">
    <source>
        <dbReference type="PIRSR" id="PIRSR600823-5"/>
    </source>
</evidence>
<feature type="disulfide bond" evidence="17">
    <location>
        <begin position="86"/>
        <end position="91"/>
    </location>
</feature>
<dbReference type="EC" id="1.11.1.7" evidence="4 18"/>
<keyword evidence="13 18" id="KW-0376">Hydrogen peroxide</keyword>
<feature type="binding site" evidence="15">
    <location>
        <position position="88"/>
    </location>
    <ligand>
        <name>Ca(2+)</name>
        <dbReference type="ChEBI" id="CHEBI:29108"/>
        <label>1</label>
    </ligand>
</feature>
<dbReference type="InterPro" id="IPR019793">
    <property type="entry name" value="Peroxidases_heam-ligand_BS"/>
</dbReference>
<evidence type="ECO:0000256" key="1">
    <source>
        <dbReference type="ARBA" id="ARBA00000189"/>
    </source>
</evidence>
<proteinExistence type="inferred from homology"/>
<dbReference type="OrthoDB" id="2113341at2759"/>
<keyword evidence="5 18" id="KW-0964">Secreted</keyword>
<keyword evidence="15 18" id="KW-0106">Calcium</keyword>
<keyword evidence="9 18" id="KW-0732">Signal</keyword>
<evidence type="ECO:0000256" key="2">
    <source>
        <dbReference type="ARBA" id="ARBA00002322"/>
    </source>
</evidence>
<comment type="function">
    <text evidence="2">Removal of H(2)O(2), oxidation of toxic reductants, biosynthesis and degradation of lignin, suberization, auxin catabolism, response to environmental stresses such as wounding, pathogen attack and oxidative stress. These functions might be dependent on each isozyme/isoform in each plant tissue.</text>
</comment>
<dbReference type="AlphaFoldDB" id="A0A2P5G0M4"/>
<evidence type="ECO:0000256" key="18">
    <source>
        <dbReference type="RuleBase" id="RU362060"/>
    </source>
</evidence>
<feature type="binding site" evidence="14">
    <location>
        <position position="175"/>
    </location>
    <ligand>
        <name>substrate</name>
    </ligand>
</feature>
<dbReference type="FunFam" id="1.10.520.10:FF:000008">
    <property type="entry name" value="Peroxidase"/>
    <property type="match status" value="1"/>
</dbReference>
<keyword evidence="10 18" id="KW-0560">Oxidoreductase</keyword>
<accession>A0A2P5G0M4</accession>
<dbReference type="InterPro" id="IPR000823">
    <property type="entry name" value="Peroxidase_pln"/>
</dbReference>
<dbReference type="InParanoid" id="A0A2P5G0M4"/>
<dbReference type="SUPFAM" id="SSF48113">
    <property type="entry name" value="Heme-dependent peroxidases"/>
    <property type="match status" value="1"/>
</dbReference>
<feature type="chain" id="PRO_5015020535" description="Peroxidase" evidence="18">
    <location>
        <begin position="33"/>
        <end position="349"/>
    </location>
</feature>
<comment type="caution">
    <text evidence="20">The sequence shown here is derived from an EMBL/GenBank/DDBJ whole genome shotgun (WGS) entry which is preliminary data.</text>
</comment>
<evidence type="ECO:0000256" key="5">
    <source>
        <dbReference type="ARBA" id="ARBA00022525"/>
    </source>
</evidence>
<evidence type="ECO:0000313" key="21">
    <source>
        <dbReference type="Proteomes" id="UP000237000"/>
    </source>
</evidence>
<feature type="domain" description="Plant heme peroxidase family profile" evidence="19">
    <location>
        <begin position="41"/>
        <end position="342"/>
    </location>
</feature>
<dbReference type="InterPro" id="IPR033905">
    <property type="entry name" value="Secretory_peroxidase"/>
</dbReference>
<dbReference type="PROSITE" id="PS00435">
    <property type="entry name" value="PEROXIDASE_1"/>
    <property type="match status" value="1"/>
</dbReference>
<feature type="binding site" evidence="15">
    <location>
        <position position="90"/>
    </location>
    <ligand>
        <name>Ca(2+)</name>
        <dbReference type="ChEBI" id="CHEBI:29108"/>
        <label>1</label>
    </ligand>
</feature>
<gene>
    <name evidence="20" type="ORF">TorRG33x02_007810</name>
</gene>
<comment type="cofactor">
    <cofactor evidence="15 18">
        <name>heme b</name>
        <dbReference type="ChEBI" id="CHEBI:60344"/>
    </cofactor>
    <text evidence="15 18">Binds 1 heme b (iron(II)-protoporphyrin IX) group per subunit.</text>
</comment>
<feature type="disulfide bond" evidence="17">
    <location>
        <begin position="135"/>
        <end position="338"/>
    </location>
</feature>
<feature type="disulfide bond" evidence="17">
    <location>
        <begin position="212"/>
        <end position="244"/>
    </location>
</feature>
<dbReference type="InterPro" id="IPR002016">
    <property type="entry name" value="Haem_peroxidase"/>
</dbReference>
<feature type="binding site" evidence="15">
    <location>
        <position position="92"/>
    </location>
    <ligand>
        <name>Ca(2+)</name>
        <dbReference type="ChEBI" id="CHEBI:29108"/>
        <label>1</label>
    </ligand>
</feature>
<evidence type="ECO:0000313" key="20">
    <source>
        <dbReference type="EMBL" id="POO03576.1"/>
    </source>
</evidence>
<dbReference type="Proteomes" id="UP000237000">
    <property type="component" value="Unassembled WGS sequence"/>
</dbReference>
<evidence type="ECO:0000256" key="12">
    <source>
        <dbReference type="ARBA" id="ARBA00023157"/>
    </source>
</evidence>
<organism evidence="20 21">
    <name type="scientific">Trema orientale</name>
    <name type="common">Charcoal tree</name>
    <name type="synonym">Celtis orientalis</name>
    <dbReference type="NCBI Taxonomy" id="63057"/>
    <lineage>
        <taxon>Eukaryota</taxon>
        <taxon>Viridiplantae</taxon>
        <taxon>Streptophyta</taxon>
        <taxon>Embryophyta</taxon>
        <taxon>Tracheophyta</taxon>
        <taxon>Spermatophyta</taxon>
        <taxon>Magnoliopsida</taxon>
        <taxon>eudicotyledons</taxon>
        <taxon>Gunneridae</taxon>
        <taxon>Pentapetalae</taxon>
        <taxon>rosids</taxon>
        <taxon>fabids</taxon>
        <taxon>Rosales</taxon>
        <taxon>Cannabaceae</taxon>
        <taxon>Trema</taxon>
    </lineage>
</organism>
<evidence type="ECO:0000256" key="16">
    <source>
        <dbReference type="PIRSR" id="PIRSR600823-4"/>
    </source>
</evidence>
<evidence type="ECO:0000256" key="9">
    <source>
        <dbReference type="ARBA" id="ARBA00022729"/>
    </source>
</evidence>
<dbReference type="GO" id="GO:0006979">
    <property type="term" value="P:response to oxidative stress"/>
    <property type="evidence" value="ECO:0007669"/>
    <property type="project" value="UniProtKB-UniRule"/>
</dbReference>
<dbReference type="PANTHER" id="PTHR31235">
    <property type="entry name" value="PEROXIDASE 25-RELATED"/>
    <property type="match status" value="1"/>
</dbReference>
<feature type="signal peptide" evidence="18">
    <location>
        <begin position="1"/>
        <end position="32"/>
    </location>
</feature>
<evidence type="ECO:0000256" key="14">
    <source>
        <dbReference type="PIRSR" id="PIRSR600823-2"/>
    </source>
</evidence>
<reference evidence="21" key="1">
    <citation type="submission" date="2016-06" db="EMBL/GenBank/DDBJ databases">
        <title>Parallel loss of symbiosis genes in relatives of nitrogen-fixing non-legume Parasponia.</title>
        <authorList>
            <person name="Van Velzen R."/>
            <person name="Holmer R."/>
            <person name="Bu F."/>
            <person name="Rutten L."/>
            <person name="Van Zeijl A."/>
            <person name="Liu W."/>
            <person name="Santuari L."/>
            <person name="Cao Q."/>
            <person name="Sharma T."/>
            <person name="Shen D."/>
            <person name="Roswanjaya Y."/>
            <person name="Wardhani T."/>
            <person name="Kalhor M.S."/>
            <person name="Jansen J."/>
            <person name="Van den Hoogen J."/>
            <person name="Gungor B."/>
            <person name="Hartog M."/>
            <person name="Hontelez J."/>
            <person name="Verver J."/>
            <person name="Yang W.-C."/>
            <person name="Schijlen E."/>
            <person name="Repin R."/>
            <person name="Schilthuizen M."/>
            <person name="Schranz E."/>
            <person name="Heidstra R."/>
            <person name="Miyata K."/>
            <person name="Fedorova E."/>
            <person name="Kohlen W."/>
            <person name="Bisseling T."/>
            <person name="Smit S."/>
            <person name="Geurts R."/>
        </authorList>
    </citation>
    <scope>NUCLEOTIDE SEQUENCE [LARGE SCALE GENOMIC DNA]</scope>
    <source>
        <strain evidence="21">cv. RG33-2</strain>
    </source>
</reference>
<comment type="catalytic activity">
    <reaction evidence="1 18">
        <text>2 a phenolic donor + H2O2 = 2 a phenolic radical donor + 2 H2O</text>
        <dbReference type="Rhea" id="RHEA:56136"/>
        <dbReference type="ChEBI" id="CHEBI:15377"/>
        <dbReference type="ChEBI" id="CHEBI:16240"/>
        <dbReference type="ChEBI" id="CHEBI:139520"/>
        <dbReference type="ChEBI" id="CHEBI:139521"/>
        <dbReference type="EC" id="1.11.1.7"/>
    </reaction>
</comment>
<dbReference type="GO" id="GO:0046872">
    <property type="term" value="F:metal ion binding"/>
    <property type="evidence" value="ECO:0007669"/>
    <property type="project" value="UniProtKB-UniRule"/>
</dbReference>
<dbReference type="Gene3D" id="1.10.420.10">
    <property type="entry name" value="Peroxidase, domain 2"/>
    <property type="match status" value="1"/>
</dbReference>
<sequence>MAGSERKRLRFLPLLALVVVLLLSLCLGLTEAANGLQKPLKLRRNYYKYNKTCKDVEAYVRHQVELMWKKDKSIVAKLLRLVFSDCFVTGCDASILLDGPKSEKTAPQNSGLGGFELIDRIKTVLEIRCPGVVSCADILHLATRDAVHLAGGPSYIIFTGRRDGMTSVASSVDIPSPSISSEEALAYFTSRGLDVRDMATLLGAHTLGRTHCHYIEDRLYNFKGTGKPDPTMDPYFLNEMRKQCPERLKKDQSDPMVYLNPESGDRYSFTESFYKRVNKSLAVLGIDQQLLYRDDTNELTSEFANSFLDFKLSTALSMNRMGSIRVLTGNEGEIRRTCNFTNKDNPYLK</sequence>
<evidence type="ECO:0000256" key="7">
    <source>
        <dbReference type="ARBA" id="ARBA00022617"/>
    </source>
</evidence>
<evidence type="ECO:0000256" key="4">
    <source>
        <dbReference type="ARBA" id="ARBA00012313"/>
    </source>
</evidence>
<evidence type="ECO:0000256" key="11">
    <source>
        <dbReference type="ARBA" id="ARBA00023004"/>
    </source>
</evidence>
<dbReference type="PROSITE" id="PS50873">
    <property type="entry name" value="PEROXIDASE_4"/>
    <property type="match status" value="1"/>
</dbReference>
<dbReference type="EMBL" id="JXTC01000002">
    <property type="protein sequence ID" value="POO03576.1"/>
    <property type="molecule type" value="Genomic_DNA"/>
</dbReference>
<dbReference type="GO" id="GO:0020037">
    <property type="term" value="F:heme binding"/>
    <property type="evidence" value="ECO:0007669"/>
    <property type="project" value="UniProtKB-UniRule"/>
</dbReference>
<dbReference type="Gene3D" id="1.10.520.10">
    <property type="match status" value="1"/>
</dbReference>
<feature type="binding site" evidence="15">
    <location>
        <position position="94"/>
    </location>
    <ligand>
        <name>Ca(2+)</name>
        <dbReference type="ChEBI" id="CHEBI:29108"/>
        <label>1</label>
    </ligand>
</feature>
<feature type="disulfide bond" evidence="17">
    <location>
        <begin position="53"/>
        <end position="129"/>
    </location>
</feature>
<dbReference type="GO" id="GO:0140825">
    <property type="term" value="F:lactoperoxidase activity"/>
    <property type="evidence" value="ECO:0007669"/>
    <property type="project" value="UniProtKB-EC"/>
</dbReference>
<keyword evidence="7 18" id="KW-0349">Heme</keyword>
<dbReference type="FunFam" id="1.10.420.10:FF:000007">
    <property type="entry name" value="Peroxidase"/>
    <property type="match status" value="1"/>
</dbReference>
<evidence type="ECO:0000256" key="15">
    <source>
        <dbReference type="PIRSR" id="PIRSR600823-3"/>
    </source>
</evidence>
<evidence type="ECO:0000256" key="3">
    <source>
        <dbReference type="ARBA" id="ARBA00006873"/>
    </source>
</evidence>
<keyword evidence="8 15" id="KW-0479">Metal-binding</keyword>
<feature type="site" description="Transition state stabilizer" evidence="16">
    <location>
        <position position="80"/>
    </location>
</feature>
<keyword evidence="6 18" id="KW-0575">Peroxidase</keyword>
<feature type="binding site" evidence="15">
    <location>
        <position position="206"/>
    </location>
    <ligand>
        <name>Ca(2+)</name>
        <dbReference type="ChEBI" id="CHEBI:29108"/>
        <label>2</label>
    </ligand>
</feature>
<dbReference type="PRINTS" id="PR00461">
    <property type="entry name" value="PLPEROXIDASE"/>
</dbReference>
<dbReference type="InterPro" id="IPR010255">
    <property type="entry name" value="Haem_peroxidase_sf"/>
</dbReference>
<comment type="subcellular location">
    <subcellularLocation>
        <location evidence="18">Secreted</location>
    </subcellularLocation>
</comment>
<dbReference type="GO" id="GO:0005576">
    <property type="term" value="C:extracellular region"/>
    <property type="evidence" value="ECO:0007669"/>
    <property type="project" value="UniProtKB-SubCell"/>
</dbReference>
<dbReference type="STRING" id="63057.A0A2P5G0M4"/>